<keyword evidence="4" id="KW-0659">Purine metabolism</keyword>
<dbReference type="InterPro" id="IPR036778">
    <property type="entry name" value="OHCU_decarboxylase_sf"/>
</dbReference>
<dbReference type="Proteomes" id="UP000182692">
    <property type="component" value="Unassembled WGS sequence"/>
</dbReference>
<keyword evidence="5" id="KW-0210">Decarboxylase</keyword>
<dbReference type="RefSeq" id="WP_017007964.1">
    <property type="nucleotide sequence ID" value="NZ_FOWR01000014.1"/>
</dbReference>
<dbReference type="GO" id="GO:0006144">
    <property type="term" value="P:purine nucleobase metabolic process"/>
    <property type="evidence" value="ECO:0007669"/>
    <property type="project" value="UniProtKB-KW"/>
</dbReference>
<dbReference type="GO" id="GO:0019628">
    <property type="term" value="P:urate catabolic process"/>
    <property type="evidence" value="ECO:0007669"/>
    <property type="project" value="UniProtKB-UniPathway"/>
</dbReference>
<dbReference type="NCBIfam" id="TIGR03164">
    <property type="entry name" value="UHCUDC"/>
    <property type="match status" value="1"/>
</dbReference>
<evidence type="ECO:0000256" key="5">
    <source>
        <dbReference type="ARBA" id="ARBA00022793"/>
    </source>
</evidence>
<evidence type="ECO:0000313" key="8">
    <source>
        <dbReference type="EMBL" id="SFP40439.1"/>
    </source>
</evidence>
<dbReference type="EMBL" id="FOWR01000014">
    <property type="protein sequence ID" value="SFP40439.1"/>
    <property type="molecule type" value="Genomic_DNA"/>
</dbReference>
<keyword evidence="6" id="KW-0456">Lyase</keyword>
<comment type="catalytic activity">
    <reaction evidence="1">
        <text>5-hydroxy-2-oxo-4-ureido-2,5-dihydro-1H-imidazole-5-carboxylate + H(+) = (S)-allantoin + CO2</text>
        <dbReference type="Rhea" id="RHEA:26301"/>
        <dbReference type="ChEBI" id="CHEBI:15378"/>
        <dbReference type="ChEBI" id="CHEBI:15678"/>
        <dbReference type="ChEBI" id="CHEBI:16526"/>
        <dbReference type="ChEBI" id="CHEBI:58639"/>
        <dbReference type="EC" id="4.1.1.97"/>
    </reaction>
</comment>
<dbReference type="InterPro" id="IPR018020">
    <property type="entry name" value="OHCU_decarboxylase"/>
</dbReference>
<dbReference type="PANTHER" id="PTHR43466">
    <property type="entry name" value="2-OXO-4-HYDROXY-4-CARBOXY-5-UREIDOIMIDAZOLINE DECARBOXYLASE-RELATED"/>
    <property type="match status" value="1"/>
</dbReference>
<protein>
    <recommendedName>
        <fullName evidence="3">2-oxo-4-hydroxy-4-carboxy-5-ureidoimidazoline decarboxylase</fullName>
        <ecNumber evidence="3">4.1.1.97</ecNumber>
    </recommendedName>
</protein>
<dbReference type="GO" id="GO:0051997">
    <property type="term" value="F:2-oxo-4-hydroxy-4-carboxy-5-ureidoimidazoline decarboxylase activity"/>
    <property type="evidence" value="ECO:0007669"/>
    <property type="project" value="UniProtKB-EC"/>
</dbReference>
<dbReference type="STRING" id="1121869.SAMN03084138_02096"/>
<dbReference type="EC" id="4.1.1.97" evidence="3"/>
<evidence type="ECO:0000256" key="6">
    <source>
        <dbReference type="ARBA" id="ARBA00023239"/>
    </source>
</evidence>
<feature type="domain" description="Oxo-4-hydroxy-4-carboxy-5-ureidoimidazoline decarboxylase" evidence="7">
    <location>
        <begin position="10"/>
        <end position="169"/>
    </location>
</feature>
<accession>A0A1I5Q2L4</accession>
<evidence type="ECO:0000313" key="9">
    <source>
        <dbReference type="Proteomes" id="UP000182692"/>
    </source>
</evidence>
<evidence type="ECO:0000256" key="4">
    <source>
        <dbReference type="ARBA" id="ARBA00022631"/>
    </source>
</evidence>
<name>A0A1I5Q2L4_9GAMM</name>
<dbReference type="Pfam" id="PF09349">
    <property type="entry name" value="OHCU_decarbox"/>
    <property type="match status" value="1"/>
</dbReference>
<gene>
    <name evidence="8" type="ORF">SAMN03084138_02096</name>
</gene>
<dbReference type="AlphaFoldDB" id="A0A1I5Q2L4"/>
<dbReference type="Gene3D" id="1.10.3330.10">
    <property type="entry name" value="Oxo-4-hydroxy-4-carboxy-5-ureidoimidazoline decarboxylase"/>
    <property type="match status" value="1"/>
</dbReference>
<comment type="pathway">
    <text evidence="2">Purine metabolism; urate degradation; (S)-allantoin from urate: step 3/3.</text>
</comment>
<sequence>MARFTRCVPNQMSESAFLDMFGGIYEHSPWVAQRAFNKGLTESHNDHNGLHDSMAAILNHATVDEKRQVILAHPDLAGRAAVAGELTPESTSEQASAGINQCNDEEFARFTRLNERYKAKFQFPFIMAVKGANRHLILAAFEERIENDLDTEFDTAIKEINKIALFRLQDL</sequence>
<evidence type="ECO:0000259" key="7">
    <source>
        <dbReference type="Pfam" id="PF09349"/>
    </source>
</evidence>
<dbReference type="PANTHER" id="PTHR43466:SF1">
    <property type="entry name" value="2-OXO-4-HYDROXY-4-CARBOXY-5-UREIDOIMIDAZOLINE DECARBOXYLASE-RELATED"/>
    <property type="match status" value="1"/>
</dbReference>
<evidence type="ECO:0000256" key="3">
    <source>
        <dbReference type="ARBA" id="ARBA00012257"/>
    </source>
</evidence>
<dbReference type="GeneID" id="35871217"/>
<dbReference type="OrthoDB" id="9800909at2"/>
<evidence type="ECO:0000256" key="1">
    <source>
        <dbReference type="ARBA" id="ARBA00001163"/>
    </source>
</evidence>
<dbReference type="UniPathway" id="UPA00394">
    <property type="reaction ID" value="UER00652"/>
</dbReference>
<reference evidence="8 9" key="1">
    <citation type="submission" date="2016-10" db="EMBL/GenBank/DDBJ databases">
        <authorList>
            <person name="de Groot N.N."/>
        </authorList>
    </citation>
    <scope>NUCLEOTIDE SEQUENCE [LARGE SCALE GENOMIC DNA]</scope>
    <source>
        <strain evidence="8 9">DSM 15893</strain>
    </source>
</reference>
<dbReference type="InterPro" id="IPR017580">
    <property type="entry name" value="OHCU_decarboxylase-1"/>
</dbReference>
<proteinExistence type="predicted"/>
<dbReference type="GO" id="GO:0000255">
    <property type="term" value="P:allantoin metabolic process"/>
    <property type="evidence" value="ECO:0007669"/>
    <property type="project" value="InterPro"/>
</dbReference>
<evidence type="ECO:0000256" key="2">
    <source>
        <dbReference type="ARBA" id="ARBA00004754"/>
    </source>
</evidence>
<organism evidence="8 9">
    <name type="scientific">Enterovibrio norvegicus DSM 15893</name>
    <dbReference type="NCBI Taxonomy" id="1121869"/>
    <lineage>
        <taxon>Bacteria</taxon>
        <taxon>Pseudomonadati</taxon>
        <taxon>Pseudomonadota</taxon>
        <taxon>Gammaproteobacteria</taxon>
        <taxon>Vibrionales</taxon>
        <taxon>Vibrionaceae</taxon>
        <taxon>Enterovibrio</taxon>
    </lineage>
</organism>
<dbReference type="SUPFAM" id="SSF158694">
    <property type="entry name" value="UraD-Like"/>
    <property type="match status" value="1"/>
</dbReference>